<dbReference type="InterPro" id="IPR054508">
    <property type="entry name" value="PIR1-like_C"/>
</dbReference>
<feature type="compositionally biased region" description="Low complexity" evidence="6">
    <location>
        <begin position="221"/>
        <end position="233"/>
    </location>
</feature>
<dbReference type="GO" id="GO:0005199">
    <property type="term" value="F:structural constituent of cell wall"/>
    <property type="evidence" value="ECO:0007669"/>
    <property type="project" value="TreeGrafter"/>
</dbReference>
<feature type="compositionally biased region" description="Low complexity" evidence="6">
    <location>
        <begin position="240"/>
        <end position="267"/>
    </location>
</feature>
<keyword evidence="3" id="KW-0964">Secreted</keyword>
<protein>
    <recommendedName>
        <fullName evidence="8">Cell wall mannoprotein PIR1-like C-terminal domain-containing protein</fullName>
    </recommendedName>
</protein>
<evidence type="ECO:0000313" key="9">
    <source>
        <dbReference type="EMBL" id="RWA14842.1"/>
    </source>
</evidence>
<comment type="caution">
    <text evidence="9">The sequence shown here is derived from an EMBL/GenBank/DDBJ whole genome shotgun (WGS) entry which is preliminary data.</text>
</comment>
<accession>A0A439DKB9</accession>
<evidence type="ECO:0000313" key="10">
    <source>
        <dbReference type="Proteomes" id="UP000286045"/>
    </source>
</evidence>
<dbReference type="AlphaFoldDB" id="A0A439DKB9"/>
<dbReference type="PANTHER" id="PTHR47254">
    <property type="entry name" value="CELL WALL MANNOPROTEIN CIS3-RELATED"/>
    <property type="match status" value="1"/>
</dbReference>
<dbReference type="InterPro" id="IPR051153">
    <property type="entry name" value="Yeast_CWMannoprotein_PIR"/>
</dbReference>
<evidence type="ECO:0000256" key="2">
    <source>
        <dbReference type="ARBA" id="ARBA00022512"/>
    </source>
</evidence>
<dbReference type="Pfam" id="PF22799">
    <property type="entry name" value="PIR1-like_C"/>
    <property type="match status" value="1"/>
</dbReference>
<evidence type="ECO:0000256" key="5">
    <source>
        <dbReference type="ARBA" id="ARBA00038219"/>
    </source>
</evidence>
<evidence type="ECO:0000256" key="1">
    <source>
        <dbReference type="ARBA" id="ARBA00004191"/>
    </source>
</evidence>
<evidence type="ECO:0000256" key="4">
    <source>
        <dbReference type="ARBA" id="ARBA00022729"/>
    </source>
</evidence>
<dbReference type="Proteomes" id="UP000286045">
    <property type="component" value="Unassembled WGS sequence"/>
</dbReference>
<gene>
    <name evidence="9" type="ORF">EKO27_g316</name>
</gene>
<reference evidence="9 10" key="1">
    <citation type="submission" date="2018-12" db="EMBL/GenBank/DDBJ databases">
        <title>Draft genome sequence of Xylaria grammica IHI A82.</title>
        <authorList>
            <person name="Buettner E."/>
            <person name="Kellner H."/>
        </authorList>
    </citation>
    <scope>NUCLEOTIDE SEQUENCE [LARGE SCALE GENOMIC DNA]</scope>
    <source>
        <strain evidence="9 10">IHI A82</strain>
    </source>
</reference>
<dbReference type="GO" id="GO:0031505">
    <property type="term" value="P:fungal-type cell wall organization"/>
    <property type="evidence" value="ECO:0007669"/>
    <property type="project" value="TreeGrafter"/>
</dbReference>
<feature type="compositionally biased region" description="Low complexity" evidence="6">
    <location>
        <begin position="274"/>
        <end position="317"/>
    </location>
</feature>
<dbReference type="EMBL" id="RYZI01000003">
    <property type="protein sequence ID" value="RWA14842.1"/>
    <property type="molecule type" value="Genomic_DNA"/>
</dbReference>
<comment type="subcellular location">
    <subcellularLocation>
        <location evidence="1">Secreted</location>
        <location evidence="1">Cell wall</location>
    </subcellularLocation>
</comment>
<keyword evidence="4 7" id="KW-0732">Signal</keyword>
<keyword evidence="10" id="KW-1185">Reference proteome</keyword>
<evidence type="ECO:0000256" key="6">
    <source>
        <dbReference type="SAM" id="MobiDB-lite"/>
    </source>
</evidence>
<evidence type="ECO:0000259" key="8">
    <source>
        <dbReference type="Pfam" id="PF22799"/>
    </source>
</evidence>
<dbReference type="PANTHER" id="PTHR47254:SF1">
    <property type="entry name" value="CELL WALL MANNOPROTEIN CIS3-RELATED"/>
    <property type="match status" value="1"/>
</dbReference>
<feature type="domain" description="Cell wall mannoprotein PIR1-like C-terminal" evidence="8">
    <location>
        <begin position="81"/>
        <end position="151"/>
    </location>
</feature>
<proteinExistence type="inferred from homology"/>
<keyword evidence="2" id="KW-0134">Cell wall</keyword>
<dbReference type="GO" id="GO:0009277">
    <property type="term" value="C:fungal-type cell wall"/>
    <property type="evidence" value="ECO:0007669"/>
    <property type="project" value="TreeGrafter"/>
</dbReference>
<sequence length="338" mass="34018">MQLTLTLLSALLGVAVAAPQGVTEKLTPTGAAPAGCTGSVDGKFEITVAKVTEQKRSIPERRAECGSEGTLVVTLEDGSAFDAQGRTGYIASNYQFQFDAPAQAGALFTSGFSVCKDNIMALGSSKTFYQCLSGDFYNLYDRTWAAQCEPVSIIAIPCGSKGSADQSPDGQVVGTTVVQTTIITALSDGQPQVITTTLPVPIFSTSTYVPVSEYTDGQIQVTPTGSVPSSTAASPPPETTPEVTYPTASTPIPTTAPTSSASISVPVESPPVTTPASTSSAPASSSSAPSSSAPSSSAPSSSAPPATTSAPPTSGSSHVAAGSMGALVVGMLVVFLCL</sequence>
<name>A0A439DKB9_9PEZI</name>
<evidence type="ECO:0000256" key="3">
    <source>
        <dbReference type="ARBA" id="ARBA00022525"/>
    </source>
</evidence>
<feature type="chain" id="PRO_5019163334" description="Cell wall mannoprotein PIR1-like C-terminal domain-containing protein" evidence="7">
    <location>
        <begin position="18"/>
        <end position="338"/>
    </location>
</feature>
<feature type="region of interest" description="Disordered" evidence="6">
    <location>
        <begin position="219"/>
        <end position="318"/>
    </location>
</feature>
<feature type="signal peptide" evidence="7">
    <location>
        <begin position="1"/>
        <end position="17"/>
    </location>
</feature>
<comment type="similarity">
    <text evidence="5">Belongs to the PIR protein family.</text>
</comment>
<organism evidence="9 10">
    <name type="scientific">Xylaria grammica</name>
    <dbReference type="NCBI Taxonomy" id="363999"/>
    <lineage>
        <taxon>Eukaryota</taxon>
        <taxon>Fungi</taxon>
        <taxon>Dikarya</taxon>
        <taxon>Ascomycota</taxon>
        <taxon>Pezizomycotina</taxon>
        <taxon>Sordariomycetes</taxon>
        <taxon>Xylariomycetidae</taxon>
        <taxon>Xylariales</taxon>
        <taxon>Xylariaceae</taxon>
        <taxon>Xylaria</taxon>
    </lineage>
</organism>
<evidence type="ECO:0000256" key="7">
    <source>
        <dbReference type="SAM" id="SignalP"/>
    </source>
</evidence>